<dbReference type="AlphaFoldDB" id="A0A939B9M4"/>
<gene>
    <name evidence="2" type="ORF">H7U32_01335</name>
</gene>
<feature type="transmembrane region" description="Helical" evidence="1">
    <location>
        <begin position="39"/>
        <end position="56"/>
    </location>
</feature>
<feature type="transmembrane region" description="Helical" evidence="1">
    <location>
        <begin position="12"/>
        <end position="33"/>
    </location>
</feature>
<evidence type="ECO:0000256" key="1">
    <source>
        <dbReference type="SAM" id="Phobius"/>
    </source>
</evidence>
<reference evidence="2" key="1">
    <citation type="submission" date="2020-08" db="EMBL/GenBank/DDBJ databases">
        <authorList>
            <person name="Cejkova D."/>
            <person name="Kubasova T."/>
            <person name="Jahodarova E."/>
            <person name="Rychlik I."/>
        </authorList>
    </citation>
    <scope>NUCLEOTIDE SEQUENCE</scope>
    <source>
        <strain evidence="2">An836</strain>
    </source>
</reference>
<dbReference type="EMBL" id="JACLYU010000001">
    <property type="protein sequence ID" value="MBM6698991.1"/>
    <property type="molecule type" value="Genomic_DNA"/>
</dbReference>
<proteinExistence type="predicted"/>
<keyword evidence="3" id="KW-1185">Reference proteome</keyword>
<dbReference type="Proteomes" id="UP000718821">
    <property type="component" value="Unassembled WGS sequence"/>
</dbReference>
<evidence type="ECO:0000313" key="3">
    <source>
        <dbReference type="Proteomes" id="UP000718821"/>
    </source>
</evidence>
<keyword evidence="1" id="KW-1133">Transmembrane helix</keyword>
<comment type="caution">
    <text evidence="2">The sequence shown here is derived from an EMBL/GenBank/DDBJ whole genome shotgun (WGS) entry which is preliminary data.</text>
</comment>
<sequence>MPWSHRLPLPARLLVSAAAGVAVGAIGSVAHRFGAAQNIPVGLLLAFLLLGLSSWCARSRSDVTGLAVHLITSSFVVWQMARPGPGGDILMPAGFSGQVPFFSEHASLIWLYGGIVLQLAMVFLPAAWFRVPPRKAKPAAIGA</sequence>
<protein>
    <submittedName>
        <fullName evidence="2">Alcohol dehydrogenase</fullName>
    </submittedName>
</protein>
<keyword evidence="1" id="KW-0812">Transmembrane</keyword>
<evidence type="ECO:0000313" key="2">
    <source>
        <dbReference type="EMBL" id="MBM6698991.1"/>
    </source>
</evidence>
<reference evidence="2" key="2">
    <citation type="journal article" date="2021" name="Sci. Rep.">
        <title>The distribution of antibiotic resistance genes in chicken gut microbiota commensals.</title>
        <authorList>
            <person name="Juricova H."/>
            <person name="Matiasovicova J."/>
            <person name="Kubasova T."/>
            <person name="Cejkova D."/>
            <person name="Rychlik I."/>
        </authorList>
    </citation>
    <scope>NUCLEOTIDE SEQUENCE</scope>
    <source>
        <strain evidence="2">An836</strain>
    </source>
</reference>
<keyword evidence="1" id="KW-0472">Membrane</keyword>
<accession>A0A939B9M4</accession>
<name>A0A939B9M4_9BIFI</name>
<organism evidence="2 3">
    <name type="scientific">Bifidobacterium pullorum subsp. saeculare</name>
    <dbReference type="NCBI Taxonomy" id="78257"/>
    <lineage>
        <taxon>Bacteria</taxon>
        <taxon>Bacillati</taxon>
        <taxon>Actinomycetota</taxon>
        <taxon>Actinomycetes</taxon>
        <taxon>Bifidobacteriales</taxon>
        <taxon>Bifidobacteriaceae</taxon>
        <taxon>Bifidobacterium</taxon>
    </lineage>
</organism>
<feature type="transmembrane region" description="Helical" evidence="1">
    <location>
        <begin position="63"/>
        <end position="81"/>
    </location>
</feature>
<feature type="transmembrane region" description="Helical" evidence="1">
    <location>
        <begin position="109"/>
        <end position="129"/>
    </location>
</feature>